<evidence type="ECO:0000313" key="1">
    <source>
        <dbReference type="EMBL" id="RII40929.1"/>
    </source>
</evidence>
<gene>
    <name evidence="1" type="ORF">DWB68_15285</name>
</gene>
<dbReference type="EMBL" id="QQXK01000046">
    <property type="protein sequence ID" value="RII40929.1"/>
    <property type="molecule type" value="Genomic_DNA"/>
</dbReference>
<dbReference type="AlphaFoldDB" id="A0A399J9R3"/>
<dbReference type="RefSeq" id="WP_119425984.1">
    <property type="nucleotide sequence ID" value="NZ_QQXK01000046.1"/>
</dbReference>
<protein>
    <submittedName>
        <fullName evidence="1">Uncharacterized protein</fullName>
    </submittedName>
</protein>
<accession>A0A399J9R3</accession>
<reference evidence="1 2" key="1">
    <citation type="submission" date="2018-07" db="EMBL/GenBank/DDBJ databases">
        <title>Arthrobacter sp. nov., isolated from raw cow's milk with high bacterial count.</title>
        <authorList>
            <person name="Hahne J."/>
            <person name="Isele D."/>
            <person name="Lipski A."/>
        </authorList>
    </citation>
    <scope>NUCLEOTIDE SEQUENCE [LARGE SCALE GENOMIC DNA]</scope>
    <source>
        <strain evidence="1 2">JZ R-35</strain>
    </source>
</reference>
<keyword evidence="2" id="KW-1185">Reference proteome</keyword>
<comment type="caution">
    <text evidence="1">The sequence shown here is derived from an EMBL/GenBank/DDBJ whole genome shotgun (WGS) entry which is preliminary data.</text>
</comment>
<name>A0A399J9R3_9MICC</name>
<dbReference type="Proteomes" id="UP000265419">
    <property type="component" value="Unassembled WGS sequence"/>
</dbReference>
<sequence length="91" mass="10533">MPLYSEAYLNEKPELTKDEAKRIRSVFGRRVANQYRTEHGKDPMKSSGEVGARVCAINAYTETDRWIFDKVWNEHYAAKYALQLAMEDSSV</sequence>
<evidence type="ECO:0000313" key="2">
    <source>
        <dbReference type="Proteomes" id="UP000265419"/>
    </source>
</evidence>
<proteinExistence type="predicted"/>
<organism evidence="1 2">
    <name type="scientific">Galactobacter valiniphilus</name>
    <dbReference type="NCBI Taxonomy" id="2676122"/>
    <lineage>
        <taxon>Bacteria</taxon>
        <taxon>Bacillati</taxon>
        <taxon>Actinomycetota</taxon>
        <taxon>Actinomycetes</taxon>
        <taxon>Micrococcales</taxon>
        <taxon>Micrococcaceae</taxon>
        <taxon>Galactobacter</taxon>
    </lineage>
</organism>